<name>A0A2S8J8Z6_RHOOP</name>
<proteinExistence type="predicted"/>
<dbReference type="InterPro" id="IPR050237">
    <property type="entry name" value="ATP-dep_AMP-bd_enzyme"/>
</dbReference>
<dbReference type="Proteomes" id="UP000239290">
    <property type="component" value="Unassembled WGS sequence"/>
</dbReference>
<feature type="domain" description="AMP-binding enzyme C-terminal" evidence="2">
    <location>
        <begin position="410"/>
        <end position="485"/>
    </location>
</feature>
<feature type="domain" description="AMP-dependent synthetase/ligase" evidence="1">
    <location>
        <begin position="11"/>
        <end position="360"/>
    </location>
</feature>
<dbReference type="Gene3D" id="3.40.50.12780">
    <property type="entry name" value="N-terminal domain of ligase-like"/>
    <property type="match status" value="1"/>
</dbReference>
<organism evidence="3 4">
    <name type="scientific">Rhodococcus opacus</name>
    <name type="common">Nocardia opaca</name>
    <dbReference type="NCBI Taxonomy" id="37919"/>
    <lineage>
        <taxon>Bacteria</taxon>
        <taxon>Bacillati</taxon>
        <taxon>Actinomycetota</taxon>
        <taxon>Actinomycetes</taxon>
        <taxon>Mycobacteriales</taxon>
        <taxon>Nocardiaceae</taxon>
        <taxon>Rhodococcus</taxon>
    </lineage>
</organism>
<evidence type="ECO:0000313" key="4">
    <source>
        <dbReference type="Proteomes" id="UP000239290"/>
    </source>
</evidence>
<dbReference type="GO" id="GO:0016877">
    <property type="term" value="F:ligase activity, forming carbon-sulfur bonds"/>
    <property type="evidence" value="ECO:0007669"/>
    <property type="project" value="UniProtKB-ARBA"/>
</dbReference>
<reference evidence="4" key="1">
    <citation type="submission" date="2018-02" db="EMBL/GenBank/DDBJ databases">
        <title>Draft genome sequencing of Rhodococcus opacus KU647198.</title>
        <authorList>
            <person name="Zheng B.-X."/>
        </authorList>
    </citation>
    <scope>NUCLEOTIDE SEQUENCE [LARGE SCALE GENOMIC DNA]</scope>
    <source>
        <strain evidence="4">04-OD7</strain>
    </source>
</reference>
<evidence type="ECO:0000259" key="1">
    <source>
        <dbReference type="Pfam" id="PF00501"/>
    </source>
</evidence>
<evidence type="ECO:0000313" key="3">
    <source>
        <dbReference type="EMBL" id="PQP23516.1"/>
    </source>
</evidence>
<dbReference type="PROSITE" id="PS00455">
    <property type="entry name" value="AMP_BINDING"/>
    <property type="match status" value="1"/>
</dbReference>
<dbReference type="InterPro" id="IPR045851">
    <property type="entry name" value="AMP-bd_C_sf"/>
</dbReference>
<dbReference type="SUPFAM" id="SSF56801">
    <property type="entry name" value="Acetyl-CoA synthetase-like"/>
    <property type="match status" value="1"/>
</dbReference>
<dbReference type="InterPro" id="IPR025110">
    <property type="entry name" value="AMP-bd_C"/>
</dbReference>
<comment type="caution">
    <text evidence="3">The sequence shown here is derived from an EMBL/GenBank/DDBJ whole genome shotgun (WGS) entry which is preliminary data.</text>
</comment>
<dbReference type="PANTHER" id="PTHR43767">
    <property type="entry name" value="LONG-CHAIN-FATTY-ACID--COA LIGASE"/>
    <property type="match status" value="1"/>
</dbReference>
<dbReference type="InterPro" id="IPR020845">
    <property type="entry name" value="AMP-binding_CS"/>
</dbReference>
<gene>
    <name evidence="3" type="ORF">C5613_18390</name>
</gene>
<dbReference type="CDD" id="cd05936">
    <property type="entry name" value="FC-FACS_FadD_like"/>
    <property type="match status" value="1"/>
</dbReference>
<dbReference type="RefSeq" id="WP_105416407.1">
    <property type="nucleotide sequence ID" value="NZ_PUIO01000020.1"/>
</dbReference>
<dbReference type="InterPro" id="IPR042099">
    <property type="entry name" value="ANL_N_sf"/>
</dbReference>
<dbReference type="InterPro" id="IPR000873">
    <property type="entry name" value="AMP-dep_synth/lig_dom"/>
</dbReference>
<dbReference type="EMBL" id="PUIO01000020">
    <property type="protein sequence ID" value="PQP23516.1"/>
    <property type="molecule type" value="Genomic_DNA"/>
</dbReference>
<keyword evidence="3" id="KW-0436">Ligase</keyword>
<protein>
    <submittedName>
        <fullName evidence="3">Long-chain fatty acid--CoA ligase</fullName>
    </submittedName>
</protein>
<dbReference type="AlphaFoldDB" id="A0A2S8J8Z6"/>
<dbReference type="PANTHER" id="PTHR43767:SF12">
    <property type="entry name" value="AMP-DEPENDENT SYNTHETASE AND LIGASE"/>
    <property type="match status" value="1"/>
</dbReference>
<evidence type="ECO:0000259" key="2">
    <source>
        <dbReference type="Pfam" id="PF13193"/>
    </source>
</evidence>
<dbReference type="Pfam" id="PF00501">
    <property type="entry name" value="AMP-binding"/>
    <property type="match status" value="1"/>
</dbReference>
<sequence>MSTLSLAVVLAESARRVPDKVAVIDGDVRLTYAQLWHRALQFGQHIRDIGCTTGNHVALLCPNTADFATAYYGILATGGVVVPIPTLLNNDEIEYLLTDSEATTLVYHESLRAVAEEAATRTGVRILPATAPDTGAALRSYASRSPEDAAVLFYTSGTTGRPKGAMLTHLNLVMCATVNAFDANPFRKDDIVLGCLPLFHTFGQTVAMNSTFRIGATLVLQANFDAGTAIELMNREQVTCFFGVPTMFLRLVTAAQHENTLPNLHMCISGGAALPVAALEAFQEAFTTTILEGYGLSETSPTAAVNQPAFGTRAGTVGHAVWGVEVEIADADIEDHIELLPPGARGEVVVRGHNVFTGYHRKPDATAEVLVDGWFRTGDIGITDDEGFLTIVDRKKDLIIRNGYNVYPREVEEVLMRHPAIGQVAVIGLPSADVGEEVCAVVVLAPGHVIDADELTAWSRERLGRHKYPRRVEQVTVLPIGPSHKVLKRELRQQFAPTIAH</sequence>
<accession>A0A2S8J8Z6</accession>
<dbReference type="Pfam" id="PF13193">
    <property type="entry name" value="AMP-binding_C"/>
    <property type="match status" value="1"/>
</dbReference>
<dbReference type="Gene3D" id="3.30.300.30">
    <property type="match status" value="1"/>
</dbReference>